<sequence length="197" mass="22132">MQNNLLRSLGASKSWQHPSLPPAATVAPDINITRRRSTTPYRYYKSANHRFTEGSRSKASSPALSSSWLQTNYQRQTSDIPRSQTQLVNEYIHKNIKPTAVNTIKPSTILPITYKQTQSDWMKYIRILSTPVDAELSNGNVYSTNNSTSVPKTTRPVVTGNPKKKVSKLHVGYTMNSAHAQKPFSKIGRFEYTTLAC</sequence>
<accession>A0A7J7J4B3</accession>
<comment type="caution">
    <text evidence="1">The sequence shown here is derived from an EMBL/GenBank/DDBJ whole genome shotgun (WGS) entry which is preliminary data.</text>
</comment>
<gene>
    <name evidence="1" type="ORF">EB796_020957</name>
</gene>
<dbReference type="EMBL" id="VXIV02003148">
    <property type="protein sequence ID" value="KAF6020707.1"/>
    <property type="molecule type" value="Genomic_DNA"/>
</dbReference>
<proteinExistence type="predicted"/>
<reference evidence="1" key="1">
    <citation type="submission" date="2020-06" db="EMBL/GenBank/DDBJ databases">
        <title>Draft genome of Bugula neritina, a colonial animal packing powerful symbionts and potential medicines.</title>
        <authorList>
            <person name="Rayko M."/>
        </authorList>
    </citation>
    <scope>NUCLEOTIDE SEQUENCE [LARGE SCALE GENOMIC DNA]</scope>
    <source>
        <strain evidence="1">Kwan_BN1</strain>
    </source>
</reference>
<dbReference type="Proteomes" id="UP000593567">
    <property type="component" value="Unassembled WGS sequence"/>
</dbReference>
<dbReference type="AlphaFoldDB" id="A0A7J7J4B3"/>
<name>A0A7J7J4B3_BUGNE</name>
<keyword evidence="2" id="KW-1185">Reference proteome</keyword>
<evidence type="ECO:0000313" key="2">
    <source>
        <dbReference type="Proteomes" id="UP000593567"/>
    </source>
</evidence>
<organism evidence="1 2">
    <name type="scientific">Bugula neritina</name>
    <name type="common">Brown bryozoan</name>
    <name type="synonym">Sertularia neritina</name>
    <dbReference type="NCBI Taxonomy" id="10212"/>
    <lineage>
        <taxon>Eukaryota</taxon>
        <taxon>Metazoa</taxon>
        <taxon>Spiralia</taxon>
        <taxon>Lophotrochozoa</taxon>
        <taxon>Bryozoa</taxon>
        <taxon>Gymnolaemata</taxon>
        <taxon>Cheilostomatida</taxon>
        <taxon>Flustrina</taxon>
        <taxon>Buguloidea</taxon>
        <taxon>Bugulidae</taxon>
        <taxon>Bugula</taxon>
    </lineage>
</organism>
<evidence type="ECO:0000313" key="1">
    <source>
        <dbReference type="EMBL" id="KAF6020707.1"/>
    </source>
</evidence>
<protein>
    <submittedName>
        <fullName evidence="1">Uncharacterized protein</fullName>
    </submittedName>
</protein>